<dbReference type="Proteomes" id="UP000663854">
    <property type="component" value="Unassembled WGS sequence"/>
</dbReference>
<evidence type="ECO:0000313" key="2">
    <source>
        <dbReference type="EMBL" id="CAF1640064.1"/>
    </source>
</evidence>
<proteinExistence type="predicted"/>
<dbReference type="Proteomes" id="UP000663870">
    <property type="component" value="Unassembled WGS sequence"/>
</dbReference>
<keyword evidence="3" id="KW-1185">Reference proteome</keyword>
<gene>
    <name evidence="2" type="ORF">JXQ802_LOCUS53059</name>
    <name evidence="1" type="ORF">PYM288_LOCUS36691</name>
</gene>
<accession>A0A816DTB6</accession>
<organism evidence="2 3">
    <name type="scientific">Rotaria sordida</name>
    <dbReference type="NCBI Taxonomy" id="392033"/>
    <lineage>
        <taxon>Eukaryota</taxon>
        <taxon>Metazoa</taxon>
        <taxon>Spiralia</taxon>
        <taxon>Gnathifera</taxon>
        <taxon>Rotifera</taxon>
        <taxon>Eurotatoria</taxon>
        <taxon>Bdelloidea</taxon>
        <taxon>Philodinida</taxon>
        <taxon>Philodinidae</taxon>
        <taxon>Rotaria</taxon>
    </lineage>
</organism>
<reference evidence="2" key="1">
    <citation type="submission" date="2021-02" db="EMBL/GenBank/DDBJ databases">
        <authorList>
            <person name="Nowell W R."/>
        </authorList>
    </citation>
    <scope>NUCLEOTIDE SEQUENCE</scope>
</reference>
<evidence type="ECO:0000313" key="1">
    <source>
        <dbReference type="EMBL" id="CAF1454555.1"/>
    </source>
</evidence>
<dbReference type="EMBL" id="CAJNOH010007303">
    <property type="protein sequence ID" value="CAF1454555.1"/>
    <property type="molecule type" value="Genomic_DNA"/>
</dbReference>
<name>A0A816DTB6_9BILA</name>
<evidence type="ECO:0000313" key="3">
    <source>
        <dbReference type="Proteomes" id="UP000663870"/>
    </source>
</evidence>
<comment type="caution">
    <text evidence="2">The sequence shown here is derived from an EMBL/GenBank/DDBJ whole genome shotgun (WGS) entry which is preliminary data.</text>
</comment>
<dbReference type="AlphaFoldDB" id="A0A816DTB6"/>
<sequence>MMKIFLKYSYEYLQLIKDLFINNNQLKLKLSYDQQFNIIKHIDKLIENHILIINKQTELLNLFFEQVQLKQIYKSILIPFLLNGY</sequence>
<protein>
    <submittedName>
        <fullName evidence="2">Uncharacterized protein</fullName>
    </submittedName>
</protein>
<dbReference type="EMBL" id="CAJNOL010008949">
    <property type="protein sequence ID" value="CAF1640064.1"/>
    <property type="molecule type" value="Genomic_DNA"/>
</dbReference>